<dbReference type="Pfam" id="PF03739">
    <property type="entry name" value="LptF_LptG"/>
    <property type="match status" value="1"/>
</dbReference>
<dbReference type="InterPro" id="IPR005495">
    <property type="entry name" value="LptG/LptF_permease"/>
</dbReference>
<keyword evidence="2" id="KW-1003">Cell membrane</keyword>
<keyword evidence="5 6" id="KW-0472">Membrane</keyword>
<keyword evidence="4 6" id="KW-1133">Transmembrane helix</keyword>
<evidence type="ECO:0000256" key="4">
    <source>
        <dbReference type="ARBA" id="ARBA00022989"/>
    </source>
</evidence>
<evidence type="ECO:0000313" key="7">
    <source>
        <dbReference type="EMBL" id="MFD1912361.1"/>
    </source>
</evidence>
<keyword evidence="8" id="KW-1185">Reference proteome</keyword>
<dbReference type="EMBL" id="JBHUGH010000006">
    <property type="protein sequence ID" value="MFD1912361.1"/>
    <property type="molecule type" value="Genomic_DNA"/>
</dbReference>
<feature type="transmembrane region" description="Helical" evidence="6">
    <location>
        <begin position="12"/>
        <end position="32"/>
    </location>
</feature>
<feature type="transmembrane region" description="Helical" evidence="6">
    <location>
        <begin position="59"/>
        <end position="79"/>
    </location>
</feature>
<accession>A0ABW4S452</accession>
<name>A0ABW4S452_9RHOB</name>
<dbReference type="NCBIfam" id="TIGR04408">
    <property type="entry name" value="LptG_lptG"/>
    <property type="match status" value="1"/>
</dbReference>
<dbReference type="PANTHER" id="PTHR33529">
    <property type="entry name" value="SLR0882 PROTEIN-RELATED"/>
    <property type="match status" value="1"/>
</dbReference>
<evidence type="ECO:0000256" key="5">
    <source>
        <dbReference type="ARBA" id="ARBA00023136"/>
    </source>
</evidence>
<gene>
    <name evidence="7" type="primary">lptG</name>
    <name evidence="7" type="ORF">ACFSGJ_09045</name>
</gene>
<feature type="transmembrane region" description="Helical" evidence="6">
    <location>
        <begin position="99"/>
        <end position="121"/>
    </location>
</feature>
<evidence type="ECO:0000313" key="8">
    <source>
        <dbReference type="Proteomes" id="UP001597353"/>
    </source>
</evidence>
<dbReference type="RefSeq" id="WP_390260927.1">
    <property type="nucleotide sequence ID" value="NZ_JBHUGH010000006.1"/>
</dbReference>
<evidence type="ECO:0000256" key="2">
    <source>
        <dbReference type="ARBA" id="ARBA00022475"/>
    </source>
</evidence>
<sequence length="363" mass="39422">MTLERYFARRFLNAFLIVLGVFLGMMLLLDMVEQIRRLAGRAPGLGPALELAALNAPEGVYRILPLIVILSSVLMFLGLARSSELVVTRAAGISALRSLISPVVTALALGVLAVAVFNPLVAATSKRYELRAGQLTGNDAVLSISREGLWLRQGGPEGQTVIRAERASLEGTELYRVTFLSFSPEGGPARRVEAAEARLGRGVWHLTDVKEWPLDSENPERDARRIEALDLPTDLTLDQIRDSFGTPSAIPIWDLPSFIAQLERAGFSARQHRVWFQMELALPLLMAAMVLIGAGFSMRPPRLVRSGPLVLMALLAGLGIFFLRNFAQVLGENGQIPVALAAWSPPLAAVLLALGLLLHLEEG</sequence>
<keyword evidence="3 6" id="KW-0812">Transmembrane</keyword>
<dbReference type="InterPro" id="IPR030923">
    <property type="entry name" value="LptG"/>
</dbReference>
<protein>
    <submittedName>
        <fullName evidence="7">LPS export ABC transporter permease LptG</fullName>
    </submittedName>
</protein>
<proteinExistence type="predicted"/>
<comment type="subcellular location">
    <subcellularLocation>
        <location evidence="1">Cell membrane</location>
        <topology evidence="1">Multi-pass membrane protein</topology>
    </subcellularLocation>
</comment>
<reference evidence="8" key="1">
    <citation type="journal article" date="2019" name="Int. J. Syst. Evol. Microbiol.">
        <title>The Global Catalogue of Microorganisms (GCM) 10K type strain sequencing project: providing services to taxonomists for standard genome sequencing and annotation.</title>
        <authorList>
            <consortium name="The Broad Institute Genomics Platform"/>
            <consortium name="The Broad Institute Genome Sequencing Center for Infectious Disease"/>
            <person name="Wu L."/>
            <person name="Ma J."/>
        </authorList>
    </citation>
    <scope>NUCLEOTIDE SEQUENCE [LARGE SCALE GENOMIC DNA]</scope>
    <source>
        <strain evidence="8">CGMCC 4.7242</strain>
    </source>
</reference>
<feature type="transmembrane region" description="Helical" evidence="6">
    <location>
        <begin position="280"/>
        <end position="297"/>
    </location>
</feature>
<feature type="transmembrane region" description="Helical" evidence="6">
    <location>
        <begin position="309"/>
        <end position="326"/>
    </location>
</feature>
<evidence type="ECO:0000256" key="1">
    <source>
        <dbReference type="ARBA" id="ARBA00004651"/>
    </source>
</evidence>
<organism evidence="7 8">
    <name type="scientific">Halodurantibacterium flavum</name>
    <dbReference type="NCBI Taxonomy" id="1382802"/>
    <lineage>
        <taxon>Bacteria</taxon>
        <taxon>Pseudomonadati</taxon>
        <taxon>Pseudomonadota</taxon>
        <taxon>Alphaproteobacteria</taxon>
        <taxon>Rhodobacterales</taxon>
        <taxon>Paracoccaceae</taxon>
        <taxon>Halodurantibacterium</taxon>
    </lineage>
</organism>
<evidence type="ECO:0000256" key="3">
    <source>
        <dbReference type="ARBA" id="ARBA00022692"/>
    </source>
</evidence>
<evidence type="ECO:0000256" key="6">
    <source>
        <dbReference type="SAM" id="Phobius"/>
    </source>
</evidence>
<dbReference type="Proteomes" id="UP001597353">
    <property type="component" value="Unassembled WGS sequence"/>
</dbReference>
<dbReference type="PANTHER" id="PTHR33529:SF2">
    <property type="entry name" value="LIPOPOLYSACCHARIDE EXPORT SYSTEM PERMEASE PROTEIN LPTG"/>
    <property type="match status" value="1"/>
</dbReference>
<feature type="transmembrane region" description="Helical" evidence="6">
    <location>
        <begin position="338"/>
        <end position="360"/>
    </location>
</feature>
<comment type="caution">
    <text evidence="7">The sequence shown here is derived from an EMBL/GenBank/DDBJ whole genome shotgun (WGS) entry which is preliminary data.</text>
</comment>